<dbReference type="RefSeq" id="WP_303304764.1">
    <property type="nucleotide sequence ID" value="NZ_JAODOP010000004.1"/>
</dbReference>
<evidence type="ECO:0000256" key="3">
    <source>
        <dbReference type="HAMAP-Rule" id="MF_01927"/>
    </source>
</evidence>
<dbReference type="SUPFAM" id="SSF53328">
    <property type="entry name" value="Formyltransferase"/>
    <property type="match status" value="1"/>
</dbReference>
<dbReference type="Pfam" id="PF01842">
    <property type="entry name" value="ACT"/>
    <property type="match status" value="1"/>
</dbReference>
<evidence type="ECO:0000259" key="5">
    <source>
        <dbReference type="PROSITE" id="PS51671"/>
    </source>
</evidence>
<dbReference type="CDD" id="cd04875">
    <property type="entry name" value="ACT_F4HF-DF"/>
    <property type="match status" value="1"/>
</dbReference>
<evidence type="ECO:0000313" key="6">
    <source>
        <dbReference type="EMBL" id="MEF3832383.1"/>
    </source>
</evidence>
<dbReference type="Pfam" id="PF00551">
    <property type="entry name" value="Formyl_trans_N"/>
    <property type="match status" value="1"/>
</dbReference>
<dbReference type="InterPro" id="IPR036477">
    <property type="entry name" value="Formyl_transf_N_sf"/>
</dbReference>
<evidence type="ECO:0000313" key="7">
    <source>
        <dbReference type="Proteomes" id="UP001337305"/>
    </source>
</evidence>
<dbReference type="InterPro" id="IPR041729">
    <property type="entry name" value="Formyl-FH4-Hydrolase_C"/>
</dbReference>
<dbReference type="NCBIfam" id="NF004684">
    <property type="entry name" value="PRK06027.1"/>
    <property type="match status" value="1"/>
</dbReference>
<comment type="similarity">
    <text evidence="3">Belongs to the PurU family.</text>
</comment>
<dbReference type="CDD" id="cd08648">
    <property type="entry name" value="FMT_core_Formyl-FH4-Hydrolase_C"/>
    <property type="match status" value="1"/>
</dbReference>
<comment type="caution">
    <text evidence="6">The sequence shown here is derived from an EMBL/GenBank/DDBJ whole genome shotgun (WGS) entry which is preliminary data.</text>
</comment>
<keyword evidence="3" id="KW-0658">Purine biosynthesis</keyword>
<dbReference type="PIRSF" id="PIRSF036480">
    <property type="entry name" value="FormyFH4_hydr"/>
    <property type="match status" value="1"/>
</dbReference>
<dbReference type="PROSITE" id="PS51671">
    <property type="entry name" value="ACT"/>
    <property type="match status" value="1"/>
</dbReference>
<reference evidence="6 7" key="1">
    <citation type="submission" date="2022-09" db="EMBL/GenBank/DDBJ databases">
        <title>Genome sequencing of Flavivirga sp. MEBiC05379.</title>
        <authorList>
            <person name="Oh H.-M."/>
            <person name="Kwon K.K."/>
            <person name="Park M.J."/>
            <person name="Yang S.-H."/>
        </authorList>
    </citation>
    <scope>NUCLEOTIDE SEQUENCE [LARGE SCALE GENOMIC DNA]</scope>
    <source>
        <strain evidence="6 7">MEBiC05379</strain>
    </source>
</reference>
<dbReference type="NCBIfam" id="TIGR00655">
    <property type="entry name" value="PurU"/>
    <property type="match status" value="1"/>
</dbReference>
<dbReference type="SUPFAM" id="SSF55021">
    <property type="entry name" value="ACT-like"/>
    <property type="match status" value="1"/>
</dbReference>
<comment type="catalytic activity">
    <reaction evidence="3">
        <text>(6R)-10-formyltetrahydrofolate + H2O = (6S)-5,6,7,8-tetrahydrofolate + formate + H(+)</text>
        <dbReference type="Rhea" id="RHEA:19833"/>
        <dbReference type="ChEBI" id="CHEBI:15377"/>
        <dbReference type="ChEBI" id="CHEBI:15378"/>
        <dbReference type="ChEBI" id="CHEBI:15740"/>
        <dbReference type="ChEBI" id="CHEBI:57453"/>
        <dbReference type="ChEBI" id="CHEBI:195366"/>
        <dbReference type="EC" id="3.5.1.10"/>
    </reaction>
</comment>
<dbReference type="InterPro" id="IPR002912">
    <property type="entry name" value="ACT_dom"/>
</dbReference>
<dbReference type="PRINTS" id="PR01575">
    <property type="entry name" value="FFH4HYDRLASE"/>
</dbReference>
<dbReference type="InterPro" id="IPR002376">
    <property type="entry name" value="Formyl_transf_N"/>
</dbReference>
<dbReference type="EC" id="3.5.1.10" evidence="3 4"/>
<comment type="pathway">
    <text evidence="3">Purine metabolism; IMP biosynthesis via de novo pathway; formate from 10-formyl-5,6,7,8-tetrahydrofolate: step 1/1.</text>
</comment>
<dbReference type="Gene3D" id="3.40.50.170">
    <property type="entry name" value="Formyl transferase, N-terminal domain"/>
    <property type="match status" value="1"/>
</dbReference>
<evidence type="ECO:0000256" key="2">
    <source>
        <dbReference type="ARBA" id="ARBA00022801"/>
    </source>
</evidence>
<organism evidence="6 7">
    <name type="scientific">Flavivirga spongiicola</name>
    <dbReference type="NCBI Taxonomy" id="421621"/>
    <lineage>
        <taxon>Bacteria</taxon>
        <taxon>Pseudomonadati</taxon>
        <taxon>Bacteroidota</taxon>
        <taxon>Flavobacteriia</taxon>
        <taxon>Flavobacteriales</taxon>
        <taxon>Flavobacteriaceae</taxon>
        <taxon>Flavivirga</taxon>
    </lineage>
</organism>
<dbReference type="EMBL" id="JAODOP010000004">
    <property type="protein sequence ID" value="MEF3832383.1"/>
    <property type="molecule type" value="Genomic_DNA"/>
</dbReference>
<dbReference type="HAMAP" id="MF_01927">
    <property type="entry name" value="PurU"/>
    <property type="match status" value="1"/>
</dbReference>
<keyword evidence="7" id="KW-1185">Reference proteome</keyword>
<proteinExistence type="inferred from homology"/>
<dbReference type="InterPro" id="IPR004810">
    <property type="entry name" value="PurU"/>
</dbReference>
<gene>
    <name evidence="3 6" type="primary">purU</name>
    <name evidence="6" type="ORF">N1F79_04525</name>
</gene>
<accession>A0ABU7XNT6</accession>
<comment type="function">
    <text evidence="3">Catalyzes the hydrolysis of 10-formyltetrahydrofolate (formyl-FH4) to formate and tetrahydrofolate (FH4).</text>
</comment>
<keyword evidence="1 3" id="KW-0554">One-carbon metabolism</keyword>
<dbReference type="InterPro" id="IPR044074">
    <property type="entry name" value="PurU_ACT"/>
</dbReference>
<feature type="domain" description="ACT" evidence="5">
    <location>
        <begin position="7"/>
        <end position="88"/>
    </location>
</feature>
<dbReference type="PANTHER" id="PTHR42706">
    <property type="entry name" value="FORMYLTETRAHYDROFOLATE DEFORMYLASE"/>
    <property type="match status" value="1"/>
</dbReference>
<name>A0ABU7XNT6_9FLAO</name>
<dbReference type="InterPro" id="IPR045865">
    <property type="entry name" value="ACT-like_dom_sf"/>
</dbReference>
<evidence type="ECO:0000256" key="4">
    <source>
        <dbReference type="NCBIfam" id="TIGR00655"/>
    </source>
</evidence>
<dbReference type="PANTHER" id="PTHR42706:SF1">
    <property type="entry name" value="FORMYLTETRAHYDROFOLATE DEFORMYLASE 2, MITOCHONDRIAL"/>
    <property type="match status" value="1"/>
</dbReference>
<dbReference type="GO" id="GO:0008864">
    <property type="term" value="F:formyltetrahydrofolate deformylase activity"/>
    <property type="evidence" value="ECO:0007669"/>
    <property type="project" value="UniProtKB-EC"/>
</dbReference>
<sequence>MNPQIITFLIKCPDQKGIITKLTRFFYEEGFNIISSQQYTNSEEEKFFMRVRLSSDDSVIISKIELEGKFKKLAELYHITWKVDYGSKKHKVAIMVSHTSHNLYDLLHRHKEGKLNCEVSMVVSNHLKLKPIAEMFKIPFHYAPITKETKTQQEQSLISLYDQHEIDLIIMARYMQILSEDFINHFSERIINIHHSFLPAFQGANPYKRAHERGVKLIGATAHYATQDLDEGPIIEQGVERVSHESTVSSLKSIGAEIETFVLAKAVNFHLNDQIIVDGNKAIVFPETGE</sequence>
<dbReference type="Proteomes" id="UP001337305">
    <property type="component" value="Unassembled WGS sequence"/>
</dbReference>
<dbReference type="Gene3D" id="3.30.70.260">
    <property type="match status" value="1"/>
</dbReference>
<evidence type="ECO:0000256" key="1">
    <source>
        <dbReference type="ARBA" id="ARBA00022563"/>
    </source>
</evidence>
<keyword evidence="2 3" id="KW-0378">Hydrolase</keyword>
<feature type="active site" evidence="3">
    <location>
        <position position="230"/>
    </location>
</feature>
<protein>
    <recommendedName>
        <fullName evidence="3 4">Formyltetrahydrofolate deformylase</fullName>
        <ecNumber evidence="3 4">3.5.1.10</ecNumber>
    </recommendedName>
    <alternativeName>
        <fullName evidence="3">Formyl-FH(4) hydrolase</fullName>
    </alternativeName>
</protein>